<gene>
    <name evidence="13" type="primary">FCSK</name>
</gene>
<proteinExistence type="inferred from homology"/>
<evidence type="ECO:0000256" key="7">
    <source>
        <dbReference type="ARBA" id="ARBA00059365"/>
    </source>
</evidence>
<evidence type="ECO:0000256" key="1">
    <source>
        <dbReference type="ARBA" id="ARBA00022679"/>
    </source>
</evidence>
<organism evidence="13 14">
    <name type="scientific">Latimeria chalumnae</name>
    <name type="common">Coelacanth</name>
    <dbReference type="NCBI Taxonomy" id="7897"/>
    <lineage>
        <taxon>Eukaryota</taxon>
        <taxon>Metazoa</taxon>
        <taxon>Chordata</taxon>
        <taxon>Craniata</taxon>
        <taxon>Vertebrata</taxon>
        <taxon>Euteleostomi</taxon>
        <taxon>Coelacanthiformes</taxon>
        <taxon>Coelacanthidae</taxon>
        <taxon>Latimeria</taxon>
    </lineage>
</organism>
<dbReference type="SUPFAM" id="SSF54211">
    <property type="entry name" value="Ribosomal protein S5 domain 2-like"/>
    <property type="match status" value="1"/>
</dbReference>
<keyword evidence="4" id="KW-0067">ATP-binding</keyword>
<dbReference type="Gene3D" id="3.30.230.120">
    <property type="match status" value="1"/>
</dbReference>
<evidence type="ECO:0000313" key="13">
    <source>
        <dbReference type="Ensembl" id="ENSLACP00000012885.1"/>
    </source>
</evidence>
<dbReference type="EMBL" id="AFYH01132514">
    <property type="status" value="NOT_ANNOTATED_CDS"/>
    <property type="molecule type" value="Genomic_DNA"/>
</dbReference>
<keyword evidence="2" id="KW-0547">Nucleotide-binding</keyword>
<evidence type="ECO:0000256" key="5">
    <source>
        <dbReference type="ARBA" id="ARBA00038121"/>
    </source>
</evidence>
<comment type="function">
    <text evidence="7">Takes part in the salvage pathway for reutilization of fucose from the degradation of oligosaccharides.</text>
</comment>
<dbReference type="PANTHER" id="PTHR32463:SF0">
    <property type="entry name" value="L-FUCOSE KINASE"/>
    <property type="match status" value="1"/>
</dbReference>
<dbReference type="EMBL" id="AFYH01132515">
    <property type="status" value="NOT_ANNOTATED_CDS"/>
    <property type="molecule type" value="Genomic_DNA"/>
</dbReference>
<dbReference type="GO" id="GO:0042352">
    <property type="term" value="P:GDP-L-fucose salvage"/>
    <property type="evidence" value="ECO:0007669"/>
    <property type="project" value="TreeGrafter"/>
</dbReference>
<dbReference type="Pfam" id="PF07959">
    <property type="entry name" value="Fucose_pyrophosphorylase"/>
    <property type="match status" value="1"/>
</dbReference>
<dbReference type="SUPFAM" id="SSF55060">
    <property type="entry name" value="GHMP Kinase, C-terminal domain"/>
    <property type="match status" value="1"/>
</dbReference>
<comment type="catalytic activity">
    <reaction evidence="6">
        <text>L-fucose + ATP = beta-L-fucose 1-phosphate + ADP + H(+)</text>
        <dbReference type="Rhea" id="RHEA:13241"/>
        <dbReference type="ChEBI" id="CHEBI:2181"/>
        <dbReference type="ChEBI" id="CHEBI:15378"/>
        <dbReference type="ChEBI" id="CHEBI:30616"/>
        <dbReference type="ChEBI" id="CHEBI:57268"/>
        <dbReference type="ChEBI" id="CHEBI:456216"/>
        <dbReference type="EC" id="2.7.1.52"/>
    </reaction>
</comment>
<keyword evidence="1" id="KW-0808">Transferase</keyword>
<evidence type="ECO:0000256" key="9">
    <source>
        <dbReference type="ARBA" id="ARBA00071656"/>
    </source>
</evidence>
<reference evidence="13" key="3">
    <citation type="submission" date="2025-09" db="UniProtKB">
        <authorList>
            <consortium name="Ensembl"/>
        </authorList>
    </citation>
    <scope>IDENTIFICATION</scope>
</reference>
<dbReference type="EMBL" id="AFYH01132518">
    <property type="status" value="NOT_ANNOTATED_CDS"/>
    <property type="molecule type" value="Genomic_DNA"/>
</dbReference>
<dbReference type="EMBL" id="AFYH01132523">
    <property type="status" value="NOT_ANNOTATED_CDS"/>
    <property type="molecule type" value="Genomic_DNA"/>
</dbReference>
<dbReference type="EMBL" id="AFYH01132522">
    <property type="status" value="NOT_ANNOTATED_CDS"/>
    <property type="molecule type" value="Genomic_DNA"/>
</dbReference>
<dbReference type="AlphaFoldDB" id="H3ATB4"/>
<name>H3ATB4_LATCH</name>
<evidence type="ECO:0000313" key="14">
    <source>
        <dbReference type="Proteomes" id="UP000008672"/>
    </source>
</evidence>
<evidence type="ECO:0000256" key="4">
    <source>
        <dbReference type="ARBA" id="ARBA00022840"/>
    </source>
</evidence>
<reference evidence="14" key="1">
    <citation type="submission" date="2011-08" db="EMBL/GenBank/DDBJ databases">
        <title>The draft genome of Latimeria chalumnae.</title>
        <authorList>
            <person name="Di Palma F."/>
            <person name="Alfoldi J."/>
            <person name="Johnson J."/>
            <person name="Berlin A."/>
            <person name="Gnerre S."/>
            <person name="Jaffe D."/>
            <person name="MacCallum I."/>
            <person name="Young S."/>
            <person name="Walker B.J."/>
            <person name="Lander E."/>
            <person name="Lindblad-Toh K."/>
        </authorList>
    </citation>
    <scope>NUCLEOTIDE SEQUENCE [LARGE SCALE GENOMIC DNA]</scope>
    <source>
        <strain evidence="14">Wild caught</strain>
    </source>
</reference>
<dbReference type="EMBL" id="AFYH01132519">
    <property type="status" value="NOT_ANNOTATED_CDS"/>
    <property type="molecule type" value="Genomic_DNA"/>
</dbReference>
<reference evidence="13" key="2">
    <citation type="submission" date="2025-08" db="UniProtKB">
        <authorList>
            <consortium name="Ensembl"/>
        </authorList>
    </citation>
    <scope>IDENTIFICATION</scope>
</reference>
<dbReference type="InterPro" id="IPR013750">
    <property type="entry name" value="GHMP_kinase_C_dom"/>
</dbReference>
<dbReference type="InterPro" id="IPR052203">
    <property type="entry name" value="GHMP_Kinase-Related"/>
</dbReference>
<dbReference type="OMA" id="QRWREAW"/>
<feature type="domain" description="GHMP kinase C-terminal" evidence="12">
    <location>
        <begin position="851"/>
        <end position="927"/>
    </location>
</feature>
<dbReference type="EMBL" id="AFYH01132516">
    <property type="status" value="NOT_ANNOTATED_CDS"/>
    <property type="molecule type" value="Genomic_DNA"/>
</dbReference>
<feature type="domain" description="GHMP kinase N-terminal" evidence="10">
    <location>
        <begin position="696"/>
        <end position="767"/>
    </location>
</feature>
<evidence type="ECO:0000259" key="10">
    <source>
        <dbReference type="Pfam" id="PF00288"/>
    </source>
</evidence>
<dbReference type="STRING" id="7897.ENSLACP00000012885"/>
<dbReference type="InterPro" id="IPR006204">
    <property type="entry name" value="GHMP_kinase_N_dom"/>
</dbReference>
<dbReference type="GeneTree" id="ENSGT00390000002251"/>
<accession>H3ATB4</accession>
<evidence type="ECO:0000256" key="3">
    <source>
        <dbReference type="ARBA" id="ARBA00022777"/>
    </source>
</evidence>
<comment type="similarity">
    <text evidence="5">Belongs to the GHMP kinase family.</text>
</comment>
<dbReference type="eggNOG" id="KOG4644">
    <property type="taxonomic scope" value="Eukaryota"/>
</dbReference>
<sequence length="956" mass="105075">QLAIGCPPGVWVCSTDMILTISSTPEISWDAFRGVRVVSVPGDVAYARDHGVYLFNQQGFVCNIIYQGSDERIRQCAQEDGRVPLVSGIVFFSSEAAEHLLATHVVPPLDACTYMGLDSGARPIQTLLYLNGLACSCENAPATDFIFTSFPIFLRQYDPETANLAKKTKPIIWKVERRCDATIFSAYVPDGCYSYMTMSARDHIQTLTVRTKDISGFMFHKVVHSHITHPQLLEEGCSVVNSLLEREVLVRSQSVIQHCHLQGSCQIGPGCFLSGVDMTSAAALQNCQLSDAIIQGHNIRLRDMRVKVFTAFGHHDDLQVSPATEASTFLNLKWTEFFKRTGISYSDIWKQGARSEVENLLNAQLFPVFHASEPVGIEDVLWFLGLEAKGKSQSCLQKWLSSWRMSLKEILACLDQEAELEARRQLFFTRAQHRVRDVLLTRKDNGLLPLFRAAVNEGYELQIVTTLDQVATETMDPGVAARALACIADVLGCAAKGEGGLRSGPAANQSWSQAFQLLESGNVAQGVLKLSEERAKWLGRPNLLVRAARHYEGAEQILIRQAVMSACRFITTERTESPPLNQWVVAECPARIDISGGWSDTPPITYEHGGAVVNIAILVDKRKPIGARARRIAEPRLVLGSTSGVREGEAETVIVCETLDDVRDYCQPHAPGALLKAAFICTKIICYPSHKSLQAQLLERFGGGFELHTWSNLPHGSGLGTSSILAGAIMASLSRAAGLVYDPDSLIHAVLHLEQILTTGGGWQDQVGGLVPGIKIGKSKAQLPLKVEVEQLPIPESFIQTLNEHLLLVYTGKTRLARNLLQDVLRNWYARLPSIVQNADALVKNAEECARAFTEGDLPRIGQCLERYWQQKKCMAPGCEPQAVRRMMRALQPHVYGQSLAGAGGGGFLYLLTRKPRQKEAIQEILANTQSLGSISVHAVEVDMTGISVRLSSTGQ</sequence>
<feature type="domain" description="GDP-fucose pyrophosphorylase" evidence="11">
    <location>
        <begin position="7"/>
        <end position="370"/>
    </location>
</feature>
<dbReference type="InterPro" id="IPR012887">
    <property type="entry name" value="GDP_fucose_pyrophosphorylase"/>
</dbReference>
<dbReference type="EMBL" id="AFYH01132521">
    <property type="status" value="NOT_ANNOTATED_CDS"/>
    <property type="molecule type" value="Genomic_DNA"/>
</dbReference>
<keyword evidence="3" id="KW-0418">Kinase</keyword>
<dbReference type="GO" id="GO:0050201">
    <property type="term" value="F:fucokinase activity"/>
    <property type="evidence" value="ECO:0007669"/>
    <property type="project" value="UniProtKB-EC"/>
</dbReference>
<dbReference type="Ensembl" id="ENSLACT00000012979.1">
    <property type="protein sequence ID" value="ENSLACP00000012885.1"/>
    <property type="gene ID" value="ENSLACG00000011345.1"/>
</dbReference>
<dbReference type="Pfam" id="PF00288">
    <property type="entry name" value="GHMP_kinases_N"/>
    <property type="match status" value="1"/>
</dbReference>
<dbReference type="FunFam" id="3.30.230.120:FF:000001">
    <property type="entry name" value="L-fucose kinase"/>
    <property type="match status" value="1"/>
</dbReference>
<dbReference type="EC" id="2.7.1.52" evidence="8"/>
<dbReference type="Proteomes" id="UP000008672">
    <property type="component" value="Unassembled WGS sequence"/>
</dbReference>
<keyword evidence="14" id="KW-1185">Reference proteome</keyword>
<evidence type="ECO:0000256" key="8">
    <source>
        <dbReference type="ARBA" id="ARBA00066363"/>
    </source>
</evidence>
<dbReference type="Pfam" id="PF08544">
    <property type="entry name" value="GHMP_kinases_C"/>
    <property type="match status" value="1"/>
</dbReference>
<evidence type="ECO:0000256" key="6">
    <source>
        <dbReference type="ARBA" id="ARBA00052616"/>
    </source>
</evidence>
<evidence type="ECO:0000259" key="12">
    <source>
        <dbReference type="Pfam" id="PF08544"/>
    </source>
</evidence>
<dbReference type="EMBL" id="AFYH01132520">
    <property type="status" value="NOT_ANNOTATED_CDS"/>
    <property type="molecule type" value="Genomic_DNA"/>
</dbReference>
<dbReference type="InterPro" id="IPR020568">
    <property type="entry name" value="Ribosomal_Su5_D2-typ_SF"/>
</dbReference>
<dbReference type="FunCoup" id="H3ATB4">
    <property type="interactions" value="995"/>
</dbReference>
<dbReference type="GO" id="GO:0005524">
    <property type="term" value="F:ATP binding"/>
    <property type="evidence" value="ECO:0007669"/>
    <property type="project" value="UniProtKB-KW"/>
</dbReference>
<dbReference type="PRINTS" id="PR00959">
    <property type="entry name" value="MEVGALKINASE"/>
</dbReference>
<dbReference type="InterPro" id="IPR036554">
    <property type="entry name" value="GHMP_kinase_C_sf"/>
</dbReference>
<dbReference type="EMBL" id="AFYH01132517">
    <property type="status" value="NOT_ANNOTATED_CDS"/>
    <property type="molecule type" value="Genomic_DNA"/>
</dbReference>
<protein>
    <recommendedName>
        <fullName evidence="9">L-fucose kinase</fullName>
        <ecNumber evidence="8">2.7.1.52</ecNumber>
    </recommendedName>
</protein>
<evidence type="ECO:0000256" key="2">
    <source>
        <dbReference type="ARBA" id="ARBA00022741"/>
    </source>
</evidence>
<evidence type="ECO:0000259" key="11">
    <source>
        <dbReference type="Pfam" id="PF07959"/>
    </source>
</evidence>
<dbReference type="PANTHER" id="PTHR32463">
    <property type="entry name" value="L-FUCOSE KINASE"/>
    <property type="match status" value="1"/>
</dbReference>
<dbReference type="InParanoid" id="H3ATB4"/>
<dbReference type="HOGENOM" id="CLU_006983_0_0_1"/>